<organism evidence="2 3">
    <name type="scientific">Lentinula lateritia</name>
    <dbReference type="NCBI Taxonomy" id="40482"/>
    <lineage>
        <taxon>Eukaryota</taxon>
        <taxon>Fungi</taxon>
        <taxon>Dikarya</taxon>
        <taxon>Basidiomycota</taxon>
        <taxon>Agaricomycotina</taxon>
        <taxon>Agaricomycetes</taxon>
        <taxon>Agaricomycetidae</taxon>
        <taxon>Agaricales</taxon>
        <taxon>Marasmiineae</taxon>
        <taxon>Omphalotaceae</taxon>
        <taxon>Lentinula</taxon>
    </lineage>
</organism>
<sequence>MIKIPDLHSSPGHKNIIPSRRVSEGVNLYAHVGEELIEQLTGSFIPGATTTSERCKCSSTEPEFKWVGSVAHTSGSTGYHESPELQKHEGLGEKLMNVFDSRPGSKPFQTEHTQPPLPQSKDLGLPDGVGDIFEGKIIRKRRREEENSGRQRLELEAEEAKHTHLPLDIFEKLGFGNPLYHSTPPSKKGRYSSQFNGGITDKIQNDLDKGQLTLNIIDSIPLPSLTTSSRLSYYTAIDFVQHHILRQGAQSHELILEQLKDEQIARTIRALYQNLTGREFPLKEGALALNDIL</sequence>
<keyword evidence="3" id="KW-1185">Reference proteome</keyword>
<evidence type="ECO:0000256" key="1">
    <source>
        <dbReference type="SAM" id="MobiDB-lite"/>
    </source>
</evidence>
<accession>A0ABQ8VGA6</accession>
<protein>
    <submittedName>
        <fullName evidence="2">Uncharacterized protein</fullName>
    </submittedName>
</protein>
<evidence type="ECO:0000313" key="3">
    <source>
        <dbReference type="Proteomes" id="UP001150217"/>
    </source>
</evidence>
<proteinExistence type="predicted"/>
<dbReference type="EMBL" id="JANVFT010000035">
    <property type="protein sequence ID" value="KAJ4493280.1"/>
    <property type="molecule type" value="Genomic_DNA"/>
</dbReference>
<feature type="region of interest" description="Disordered" evidence="1">
    <location>
        <begin position="97"/>
        <end position="126"/>
    </location>
</feature>
<dbReference type="Proteomes" id="UP001150217">
    <property type="component" value="Unassembled WGS sequence"/>
</dbReference>
<name>A0ABQ8VGA6_9AGAR</name>
<comment type="caution">
    <text evidence="2">The sequence shown here is derived from an EMBL/GenBank/DDBJ whole genome shotgun (WGS) entry which is preliminary data.</text>
</comment>
<evidence type="ECO:0000313" key="2">
    <source>
        <dbReference type="EMBL" id="KAJ4493280.1"/>
    </source>
</evidence>
<gene>
    <name evidence="2" type="ORF">C8R41DRAFT_902689</name>
</gene>
<reference evidence="2" key="1">
    <citation type="submission" date="2022-08" db="EMBL/GenBank/DDBJ databases">
        <title>A Global Phylogenomic Analysis of the Shiitake Genus Lentinula.</title>
        <authorList>
            <consortium name="DOE Joint Genome Institute"/>
            <person name="Sierra-Patev S."/>
            <person name="Min B."/>
            <person name="Naranjo-Ortiz M."/>
            <person name="Looney B."/>
            <person name="Konkel Z."/>
            <person name="Slot J.C."/>
            <person name="Sakamoto Y."/>
            <person name="Steenwyk J.L."/>
            <person name="Rokas A."/>
            <person name="Carro J."/>
            <person name="Camarero S."/>
            <person name="Ferreira P."/>
            <person name="Molpeceres G."/>
            <person name="Ruiz-Duenas F.J."/>
            <person name="Serrano A."/>
            <person name="Henrissat B."/>
            <person name="Drula E."/>
            <person name="Hughes K.W."/>
            <person name="Mata J.L."/>
            <person name="Ishikawa N.K."/>
            <person name="Vargas-Isla R."/>
            <person name="Ushijima S."/>
            <person name="Smith C.A."/>
            <person name="Ahrendt S."/>
            <person name="Andreopoulos W."/>
            <person name="He G."/>
            <person name="Labutti K."/>
            <person name="Lipzen A."/>
            <person name="Ng V."/>
            <person name="Riley R."/>
            <person name="Sandor L."/>
            <person name="Barry K."/>
            <person name="Martinez A.T."/>
            <person name="Xiao Y."/>
            <person name="Gibbons J.G."/>
            <person name="Terashima K."/>
            <person name="Grigoriev I.V."/>
            <person name="Hibbett D.S."/>
        </authorList>
    </citation>
    <scope>NUCLEOTIDE SEQUENCE</scope>
    <source>
        <strain evidence="2">RHP3577 ss4</strain>
    </source>
</reference>